<keyword evidence="9" id="KW-0233">DNA recombination</keyword>
<dbReference type="InterPro" id="IPR012337">
    <property type="entry name" value="RNaseH-like_sf"/>
</dbReference>
<dbReference type="InterPro" id="IPR036397">
    <property type="entry name" value="RNaseH_sf"/>
</dbReference>
<dbReference type="Gene3D" id="2.30.30.850">
    <property type="match status" value="1"/>
</dbReference>
<dbReference type="GO" id="GO:0015074">
    <property type="term" value="P:DNA integration"/>
    <property type="evidence" value="ECO:0007669"/>
    <property type="project" value="InterPro"/>
</dbReference>
<dbReference type="SUPFAM" id="SSF53098">
    <property type="entry name" value="Ribonuclease H-like"/>
    <property type="match status" value="2"/>
</dbReference>
<name>A0A8C4U6R5_FALTI</name>
<dbReference type="Pfam" id="PF17921">
    <property type="entry name" value="Integrase_H2C2"/>
    <property type="match status" value="1"/>
</dbReference>
<dbReference type="PANTHER" id="PTHR33064:SF36">
    <property type="entry name" value="CCHC-TYPE DOMAIN-CONTAINING PROTEIN"/>
    <property type="match status" value="1"/>
</dbReference>
<proteinExistence type="inferred from homology"/>
<dbReference type="Proteomes" id="UP000694562">
    <property type="component" value="Unplaced"/>
</dbReference>
<dbReference type="Pfam" id="PF17919">
    <property type="entry name" value="RT_RNaseH_2"/>
    <property type="match status" value="1"/>
</dbReference>
<feature type="domain" description="Integrase catalytic" evidence="12">
    <location>
        <begin position="815"/>
        <end position="972"/>
    </location>
</feature>
<keyword evidence="5" id="KW-0548">Nucleotidyltransferase</keyword>
<evidence type="ECO:0000256" key="3">
    <source>
        <dbReference type="ARBA" id="ARBA00018735"/>
    </source>
</evidence>
<evidence type="ECO:0000259" key="12">
    <source>
        <dbReference type="PROSITE" id="PS50994"/>
    </source>
</evidence>
<comment type="similarity">
    <text evidence="1">Belongs to the beta type-B retroviral polymerase family. HERV class-II K(HML-2) pol subfamily.</text>
</comment>
<dbReference type="InterPro" id="IPR043128">
    <property type="entry name" value="Rev_trsase/Diguanyl_cyclase"/>
</dbReference>
<dbReference type="GO" id="GO:0006310">
    <property type="term" value="P:DNA recombination"/>
    <property type="evidence" value="ECO:0007669"/>
    <property type="project" value="UniProtKB-KW"/>
</dbReference>
<dbReference type="InterPro" id="IPR000477">
    <property type="entry name" value="RT_dom"/>
</dbReference>
<evidence type="ECO:0000313" key="14">
    <source>
        <dbReference type="Proteomes" id="UP000694562"/>
    </source>
</evidence>
<sequence length="1101" mass="124074">MPNSPKALLGRDLLEQLEATIKFKKGEVTLEVNDHQYIQVMSLSLASTPIKREIDTRIIDQVYPGVWAIDIPGRAKNASPVIVKLKEGQSAIRIKQYPLKREDREGIRPNIERFIELKLLKECESEFNTPILPVKKPDGSYRIVQDLRAINKITEDLYPVVANPYTLLTTLTPDLAWFTVLDLKDAFFCLPLHEASQRIFAFEWENPRSGRKTQLTWTVLPQGFKNSPTIFGNQLAKDLELWEPPSGEGKVLQYVDDLLIATRTEESCIIWTVSLLNFLGLQGYRVSKKKAQVVLQQVTYLGYEISAGQRVLGKARKEAICQAPRPRTVKELQTFLGMTGWCRLWICNYGLLVKPLYSLIAANQKDLQWDAESDRAFHELKKALMSAPALGLPDVSKPFFLFSHEKQGMALGILAQDLGPYRRAVAYFSKQLDATAKGWPGCLRAVAAVILNIQEARKFTLGQKMTVLVSHTVSAVLETKGGHWLSPQRFLKYQAIMVEQDDVEIVTTNIVNPASFLNGNVGESVDHDCLETIEATYSSRTDLKDVPINGAEHWFTDGSSYMLNGKRHSGYAVTTSEEVIESGPLPADTSAQKAEIITLTRALERAQGKPINIWTDSKYAFGVVHAHGAIWKERGLLNSQGKIIKHAEEILKLLNAVQLPERVAIMHIKAHQKVSTELERGNELADREAKQAARKAIKVEGALIPDGQISLEGKPDYTKEDRKLISDLEGSYNEEGWAVISHGRIVIPSYMVWSVVREEHRKRHWGAEALYKDLTKNIIARNLYTTIRQVTQQCDLCLQTNPKITKGPKLGKIGKGNVPGQHWQIDFSELPKKGGYRYLLVLTDTFSGWPEAFPCRTAKAREVTKILLQEIIPRFGVPAVMSSDRGPHFVSRIVQQISHHLGIDWQLHTPYRPQSSGQVEKMNHLIKQQIVKLGQETNLTWPQSLPLALTRIRTRPRAKEGLSPFEILYGRPYGVQKGTSSQIGEETMTSYMVALNKQLIRIEKHVMGTRSRGLDGPVHDIRPGDYVYVKCFADKTLEPQWTGPFQVLLTTYTAIKVEGQNSWIHHTRIKKAPATSWKVTPDKKELKLKFTRTNGNNVGGK</sequence>
<evidence type="ECO:0000256" key="4">
    <source>
        <dbReference type="ARBA" id="ARBA00022679"/>
    </source>
</evidence>
<evidence type="ECO:0000259" key="11">
    <source>
        <dbReference type="PROSITE" id="PS50879"/>
    </source>
</evidence>
<evidence type="ECO:0000256" key="9">
    <source>
        <dbReference type="ARBA" id="ARBA00023172"/>
    </source>
</evidence>
<dbReference type="InterPro" id="IPR002156">
    <property type="entry name" value="RNaseH_domain"/>
</dbReference>
<dbReference type="OMA" id="YARICAP"/>
<evidence type="ECO:0000256" key="8">
    <source>
        <dbReference type="ARBA" id="ARBA00022801"/>
    </source>
</evidence>
<dbReference type="AlphaFoldDB" id="A0A8C4U6R5"/>
<dbReference type="InterPro" id="IPR043502">
    <property type="entry name" value="DNA/RNA_pol_sf"/>
</dbReference>
<dbReference type="Pfam" id="PF00078">
    <property type="entry name" value="RVT_1"/>
    <property type="match status" value="1"/>
</dbReference>
<dbReference type="PANTHER" id="PTHR33064">
    <property type="entry name" value="POL PROTEIN"/>
    <property type="match status" value="1"/>
</dbReference>
<dbReference type="InterPro" id="IPR041588">
    <property type="entry name" value="Integrase_H2C2"/>
</dbReference>
<dbReference type="PROSITE" id="PS50994">
    <property type="entry name" value="INTEGRASE"/>
    <property type="match status" value="1"/>
</dbReference>
<dbReference type="InterPro" id="IPR040643">
    <property type="entry name" value="MLVIN_C"/>
</dbReference>
<dbReference type="SUPFAM" id="SSF56672">
    <property type="entry name" value="DNA/RNA polymerases"/>
    <property type="match status" value="1"/>
</dbReference>
<dbReference type="InterPro" id="IPR051320">
    <property type="entry name" value="Viral_Replic_Matur_Polypro"/>
</dbReference>
<dbReference type="InterPro" id="IPR001584">
    <property type="entry name" value="Integrase_cat-core"/>
</dbReference>
<keyword evidence="8" id="KW-0378">Hydrolase</keyword>
<reference evidence="13" key="2">
    <citation type="submission" date="2025-09" db="UniProtKB">
        <authorList>
            <consortium name="Ensembl"/>
        </authorList>
    </citation>
    <scope>IDENTIFICATION</scope>
</reference>
<dbReference type="PROSITE" id="PS50879">
    <property type="entry name" value="RNASE_H_1"/>
    <property type="match status" value="1"/>
</dbReference>
<evidence type="ECO:0000256" key="1">
    <source>
        <dbReference type="ARBA" id="ARBA00010879"/>
    </source>
</evidence>
<dbReference type="CDD" id="cd09273">
    <property type="entry name" value="RNase_HI_RT_Bel"/>
    <property type="match status" value="1"/>
</dbReference>
<keyword evidence="6" id="KW-0540">Nuclease</keyword>
<keyword evidence="14" id="KW-1185">Reference proteome</keyword>
<dbReference type="InterPro" id="IPR041577">
    <property type="entry name" value="RT_RNaseH_2"/>
</dbReference>
<keyword evidence="7" id="KW-0255">Endonuclease</keyword>
<protein>
    <recommendedName>
        <fullName evidence="3">Gag-Pol polyprotein</fullName>
        <ecNumber evidence="2">3.1.26.4</ecNumber>
    </recommendedName>
</protein>
<feature type="domain" description="Reverse transcriptase" evidence="10">
    <location>
        <begin position="115"/>
        <end position="305"/>
    </location>
</feature>
<evidence type="ECO:0000313" key="13">
    <source>
        <dbReference type="Ensembl" id="ENSFTIP00000008845.1"/>
    </source>
</evidence>
<dbReference type="Gene3D" id="2.40.70.10">
    <property type="entry name" value="Acid Proteases"/>
    <property type="match status" value="1"/>
</dbReference>
<dbReference type="GO" id="GO:0004523">
    <property type="term" value="F:RNA-DNA hybrid ribonuclease activity"/>
    <property type="evidence" value="ECO:0007669"/>
    <property type="project" value="UniProtKB-EC"/>
</dbReference>
<evidence type="ECO:0000256" key="2">
    <source>
        <dbReference type="ARBA" id="ARBA00012180"/>
    </source>
</evidence>
<accession>A0A8C4U6R5</accession>
<reference evidence="13" key="1">
    <citation type="submission" date="2025-08" db="UniProtKB">
        <authorList>
            <consortium name="Ensembl"/>
        </authorList>
    </citation>
    <scope>IDENTIFICATION</scope>
</reference>
<dbReference type="Gene3D" id="1.10.340.70">
    <property type="match status" value="1"/>
</dbReference>
<organism evidence="13 14">
    <name type="scientific">Falco tinnunculus</name>
    <name type="common">Common kestrel</name>
    <dbReference type="NCBI Taxonomy" id="100819"/>
    <lineage>
        <taxon>Eukaryota</taxon>
        <taxon>Metazoa</taxon>
        <taxon>Chordata</taxon>
        <taxon>Craniata</taxon>
        <taxon>Vertebrata</taxon>
        <taxon>Euteleostomi</taxon>
        <taxon>Archelosauria</taxon>
        <taxon>Archosauria</taxon>
        <taxon>Dinosauria</taxon>
        <taxon>Saurischia</taxon>
        <taxon>Theropoda</taxon>
        <taxon>Coelurosauria</taxon>
        <taxon>Aves</taxon>
        <taxon>Neognathae</taxon>
        <taxon>Neoaves</taxon>
        <taxon>Telluraves</taxon>
        <taxon>Australaves</taxon>
        <taxon>Falconiformes</taxon>
        <taxon>Falconidae</taxon>
        <taxon>Falco</taxon>
    </lineage>
</organism>
<feature type="domain" description="RNase H type-1" evidence="11">
    <location>
        <begin position="548"/>
        <end position="694"/>
    </location>
</feature>
<dbReference type="Gene3D" id="3.10.10.10">
    <property type="entry name" value="HIV Type 1 Reverse Transcriptase, subunit A, domain 1"/>
    <property type="match status" value="1"/>
</dbReference>
<dbReference type="InterPro" id="IPR021109">
    <property type="entry name" value="Peptidase_aspartic_dom_sf"/>
</dbReference>
<evidence type="ECO:0000256" key="6">
    <source>
        <dbReference type="ARBA" id="ARBA00022722"/>
    </source>
</evidence>
<dbReference type="Pfam" id="PF00075">
    <property type="entry name" value="RNase_H"/>
    <property type="match status" value="1"/>
</dbReference>
<dbReference type="Gene3D" id="3.30.70.270">
    <property type="match status" value="2"/>
</dbReference>
<evidence type="ECO:0000256" key="7">
    <source>
        <dbReference type="ARBA" id="ARBA00022759"/>
    </source>
</evidence>
<dbReference type="Pfam" id="PF00665">
    <property type="entry name" value="rve"/>
    <property type="match status" value="1"/>
</dbReference>
<dbReference type="EC" id="3.1.26.4" evidence="2"/>
<dbReference type="OrthoDB" id="9950135at2759"/>
<dbReference type="PROSITE" id="PS50878">
    <property type="entry name" value="RT_POL"/>
    <property type="match status" value="1"/>
</dbReference>
<dbReference type="Pfam" id="PF18697">
    <property type="entry name" value="MLVIN_C"/>
    <property type="match status" value="1"/>
</dbReference>
<evidence type="ECO:0000259" key="10">
    <source>
        <dbReference type="PROSITE" id="PS50878"/>
    </source>
</evidence>
<dbReference type="FunFam" id="3.30.70.270:FF:000020">
    <property type="entry name" value="Transposon Tf2-6 polyprotein-like Protein"/>
    <property type="match status" value="1"/>
</dbReference>
<keyword evidence="4" id="KW-0808">Transferase</keyword>
<dbReference type="GO" id="GO:0016779">
    <property type="term" value="F:nucleotidyltransferase activity"/>
    <property type="evidence" value="ECO:0007669"/>
    <property type="project" value="UniProtKB-KW"/>
</dbReference>
<dbReference type="Gene3D" id="3.10.20.370">
    <property type="match status" value="1"/>
</dbReference>
<dbReference type="Ensembl" id="ENSFTIT00000009240.1">
    <property type="protein sequence ID" value="ENSFTIP00000008845.1"/>
    <property type="gene ID" value="ENSFTIG00000006001.1"/>
</dbReference>
<dbReference type="Gene3D" id="3.30.420.10">
    <property type="entry name" value="Ribonuclease H-like superfamily/Ribonuclease H"/>
    <property type="match status" value="2"/>
</dbReference>
<dbReference type="GO" id="GO:0003676">
    <property type="term" value="F:nucleic acid binding"/>
    <property type="evidence" value="ECO:0007669"/>
    <property type="project" value="InterPro"/>
</dbReference>
<evidence type="ECO:0000256" key="5">
    <source>
        <dbReference type="ARBA" id="ARBA00022695"/>
    </source>
</evidence>